<dbReference type="Proteomes" id="UP000634139">
    <property type="component" value="Unassembled WGS sequence"/>
</dbReference>
<keyword evidence="1" id="KW-0378">Hydrolase</keyword>
<dbReference type="GO" id="GO:0042781">
    <property type="term" value="F:3'-tRNA processing endoribonuclease activity"/>
    <property type="evidence" value="ECO:0007669"/>
    <property type="project" value="TreeGrafter"/>
</dbReference>
<dbReference type="RefSeq" id="WP_189543067.1">
    <property type="nucleotide sequence ID" value="NZ_BMZD01000012.1"/>
</dbReference>
<dbReference type="Pfam" id="PF12706">
    <property type="entry name" value="Lactamase_B_2"/>
    <property type="match status" value="1"/>
</dbReference>
<organism evidence="3 4">
    <name type="scientific">Novosphingobium arvoryzae</name>
    <dbReference type="NCBI Taxonomy" id="1256514"/>
    <lineage>
        <taxon>Bacteria</taxon>
        <taxon>Pseudomonadati</taxon>
        <taxon>Pseudomonadota</taxon>
        <taxon>Alphaproteobacteria</taxon>
        <taxon>Sphingomonadales</taxon>
        <taxon>Sphingomonadaceae</taxon>
        <taxon>Novosphingobium</taxon>
    </lineage>
</organism>
<protein>
    <submittedName>
        <fullName evidence="3">Ribonuclease Z</fullName>
    </submittedName>
</protein>
<dbReference type="SUPFAM" id="SSF56281">
    <property type="entry name" value="Metallo-hydrolase/oxidoreductase"/>
    <property type="match status" value="1"/>
</dbReference>
<dbReference type="InterPro" id="IPR001279">
    <property type="entry name" value="Metallo-B-lactamas"/>
</dbReference>
<dbReference type="CDD" id="cd07719">
    <property type="entry name" value="arylsulfatase_AtsA-like_MBL-fold"/>
    <property type="match status" value="1"/>
</dbReference>
<reference evidence="3" key="2">
    <citation type="submission" date="2020-09" db="EMBL/GenBank/DDBJ databases">
        <authorList>
            <person name="Sun Q."/>
            <person name="Kim S."/>
        </authorList>
    </citation>
    <scope>NUCLEOTIDE SEQUENCE</scope>
    <source>
        <strain evidence="3">KCTC 32422</strain>
    </source>
</reference>
<dbReference type="PANTHER" id="PTHR46018">
    <property type="entry name" value="ZINC PHOSPHODIESTERASE ELAC PROTEIN 1"/>
    <property type="match status" value="1"/>
</dbReference>
<sequence>MLGKLGRLFATVVVIIGVLVLFGRDWLAERASQRALDANVGIDQSAALPDGLHAYVCGSGSPMPDADRAGPCIAVLAGNQAFVFDAGSGAIRKLLRMGFPIDKLQAGFLTHLHSDHIDGLGELLLQAWVGGSRGAPLPVFGPAGTAQVLDGLMRAYEIDKGYRVAHHGPATARPSGFGGSAQVLALPDGTDSMTAYDRGGVRITVIRVDHKPVAPAFAYRIDYKGRSLAISGDTVFSPTFNTASKGVDVMFHEALNKDMVAALGAKLAERGRKDAAKIMADIPDYHASPADAARAAQAAGAKSLVLYHLVPPVPVRLIERKFLGDAPDAFDGDLRLAHDGMMVSLPAGKKSIDYTNVF</sequence>
<dbReference type="EMBL" id="BMZD01000012">
    <property type="protein sequence ID" value="GHA07632.1"/>
    <property type="molecule type" value="Genomic_DNA"/>
</dbReference>
<feature type="domain" description="Metallo-beta-lactamase" evidence="2">
    <location>
        <begin position="69"/>
        <end position="282"/>
    </location>
</feature>
<comment type="caution">
    <text evidence="3">The sequence shown here is derived from an EMBL/GenBank/DDBJ whole genome shotgun (WGS) entry which is preliminary data.</text>
</comment>
<accession>A0A918RTC0</accession>
<proteinExistence type="predicted"/>
<evidence type="ECO:0000313" key="3">
    <source>
        <dbReference type="EMBL" id="GHA07632.1"/>
    </source>
</evidence>
<reference evidence="3" key="1">
    <citation type="journal article" date="2014" name="Int. J. Syst. Evol. Microbiol.">
        <title>Complete genome sequence of Corynebacterium casei LMG S-19264T (=DSM 44701T), isolated from a smear-ripened cheese.</title>
        <authorList>
            <consortium name="US DOE Joint Genome Institute (JGI-PGF)"/>
            <person name="Walter F."/>
            <person name="Albersmeier A."/>
            <person name="Kalinowski J."/>
            <person name="Ruckert C."/>
        </authorList>
    </citation>
    <scope>NUCLEOTIDE SEQUENCE</scope>
    <source>
        <strain evidence="3">KCTC 32422</strain>
    </source>
</reference>
<keyword evidence="4" id="KW-1185">Reference proteome</keyword>
<dbReference type="InterPro" id="IPR036866">
    <property type="entry name" value="RibonucZ/Hydroxyglut_hydro"/>
</dbReference>
<name>A0A918RTC0_9SPHN</name>
<gene>
    <name evidence="3" type="ORF">GCM10011617_30380</name>
</gene>
<evidence type="ECO:0000313" key="4">
    <source>
        <dbReference type="Proteomes" id="UP000634139"/>
    </source>
</evidence>
<dbReference type="AlphaFoldDB" id="A0A918RTC0"/>
<dbReference type="PANTHER" id="PTHR46018:SF2">
    <property type="entry name" value="ZINC PHOSPHODIESTERASE ELAC PROTEIN 1"/>
    <property type="match status" value="1"/>
</dbReference>
<dbReference type="InterPro" id="IPR044094">
    <property type="entry name" value="AtsA-like_MBL-fold"/>
</dbReference>
<evidence type="ECO:0000259" key="2">
    <source>
        <dbReference type="SMART" id="SM00849"/>
    </source>
</evidence>
<dbReference type="Gene3D" id="3.60.15.10">
    <property type="entry name" value="Ribonuclease Z/Hydroxyacylglutathione hydrolase-like"/>
    <property type="match status" value="1"/>
</dbReference>
<evidence type="ECO:0000256" key="1">
    <source>
        <dbReference type="ARBA" id="ARBA00022801"/>
    </source>
</evidence>
<dbReference type="SMART" id="SM00849">
    <property type="entry name" value="Lactamase_B"/>
    <property type="match status" value="1"/>
</dbReference>